<proteinExistence type="inferred from homology"/>
<feature type="transmembrane region" description="Helical" evidence="9">
    <location>
        <begin position="56"/>
        <end position="81"/>
    </location>
</feature>
<feature type="transmembrane region" description="Helical" evidence="9">
    <location>
        <begin position="87"/>
        <end position="107"/>
    </location>
</feature>
<dbReference type="GO" id="GO:0031966">
    <property type="term" value="C:mitochondrial membrane"/>
    <property type="evidence" value="ECO:0007669"/>
    <property type="project" value="UniProtKB-SubCell"/>
</dbReference>
<dbReference type="Gene3D" id="1.20.58.1610">
    <property type="entry name" value="NADH:ubiquinone/plastoquinone oxidoreductase, chain 3"/>
    <property type="match status" value="1"/>
</dbReference>
<keyword evidence="6 9" id="KW-1133">Transmembrane helix</keyword>
<dbReference type="EMBL" id="MG253259">
    <property type="protein sequence ID" value="AWN56135.1"/>
    <property type="molecule type" value="Genomic_DNA"/>
</dbReference>
<keyword evidence="9 10" id="KW-0496">Mitochondrion</keyword>
<evidence type="ECO:0000256" key="9">
    <source>
        <dbReference type="RuleBase" id="RU003640"/>
    </source>
</evidence>
<keyword evidence="9" id="KW-0249">Electron transport</keyword>
<geneLocation type="mitochondrion" evidence="10"/>
<evidence type="ECO:0000256" key="8">
    <source>
        <dbReference type="ARBA" id="ARBA00049551"/>
    </source>
</evidence>
<feature type="transmembrane region" description="Helical" evidence="9">
    <location>
        <begin position="6"/>
        <end position="26"/>
    </location>
</feature>
<keyword evidence="4 9" id="KW-0813">Transport</keyword>
<comment type="function">
    <text evidence="9">Core subunit of the mitochondrial membrane respiratory chain NADH dehydrogenase (Complex I) which catalyzes electron transfer from NADH through the respiratory chain, using ubiquinone as an electron acceptor. Essential for the catalytic activity of complex I.</text>
</comment>
<evidence type="ECO:0000256" key="7">
    <source>
        <dbReference type="ARBA" id="ARBA00023136"/>
    </source>
</evidence>
<evidence type="ECO:0000256" key="6">
    <source>
        <dbReference type="ARBA" id="ARBA00022989"/>
    </source>
</evidence>
<keyword evidence="7 9" id="KW-0472">Membrane</keyword>
<sequence>MNLLYMMMLWMMISLFLLLINLIMSLKSPKNREKISPFECGFDPLNNNRIPFSIQFFLISLIFLIFDIELTLLIPLIYLLINLNKIMILSALIFLIILIFGLIIEYMEQSIDWKI</sequence>
<evidence type="ECO:0000313" key="10">
    <source>
        <dbReference type="EMBL" id="AWN56135.1"/>
    </source>
</evidence>
<evidence type="ECO:0000256" key="5">
    <source>
        <dbReference type="ARBA" id="ARBA00022692"/>
    </source>
</evidence>
<dbReference type="PANTHER" id="PTHR11058:SF9">
    <property type="entry name" value="NADH-UBIQUINONE OXIDOREDUCTASE CHAIN 3"/>
    <property type="match status" value="1"/>
</dbReference>
<dbReference type="PANTHER" id="PTHR11058">
    <property type="entry name" value="NADH-UBIQUINONE OXIDOREDUCTASE CHAIN 3"/>
    <property type="match status" value="1"/>
</dbReference>
<evidence type="ECO:0000256" key="1">
    <source>
        <dbReference type="ARBA" id="ARBA00004370"/>
    </source>
</evidence>
<evidence type="ECO:0000256" key="4">
    <source>
        <dbReference type="ARBA" id="ARBA00022448"/>
    </source>
</evidence>
<keyword evidence="9" id="KW-0830">Ubiquinone</keyword>
<dbReference type="GO" id="GO:0030964">
    <property type="term" value="C:NADH dehydrogenase complex"/>
    <property type="evidence" value="ECO:0007669"/>
    <property type="project" value="TreeGrafter"/>
</dbReference>
<organism evidence="10">
    <name type="scientific">Brachymyrmex patagonicus</name>
    <dbReference type="NCBI Taxonomy" id="604570"/>
    <lineage>
        <taxon>Eukaryota</taxon>
        <taxon>Metazoa</taxon>
        <taxon>Ecdysozoa</taxon>
        <taxon>Arthropoda</taxon>
        <taxon>Hexapoda</taxon>
        <taxon>Insecta</taxon>
        <taxon>Pterygota</taxon>
        <taxon>Neoptera</taxon>
        <taxon>Endopterygota</taxon>
        <taxon>Hymenoptera</taxon>
        <taxon>Apocrita</taxon>
        <taxon>Aculeata</taxon>
        <taxon>Formicoidea</taxon>
        <taxon>Formicidae</taxon>
        <taxon>Formicinae</taxon>
        <taxon>Brachymyrmex</taxon>
    </lineage>
</organism>
<reference evidence="10" key="1">
    <citation type="submission" date="2017-10" db="EMBL/GenBank/DDBJ databases">
        <title>Mitogenomes of tropical arthropods.</title>
        <authorList>
            <person name="Pires Paula D."/>
            <person name="Coiti Togawa R."/>
        </authorList>
    </citation>
    <scope>NUCLEOTIDE SEQUENCE</scope>
</reference>
<evidence type="ECO:0000256" key="2">
    <source>
        <dbReference type="ARBA" id="ARBA00008472"/>
    </source>
</evidence>
<dbReference type="AlphaFoldDB" id="A0A2U8XC31"/>
<protein>
    <recommendedName>
        <fullName evidence="3 9">NADH-ubiquinone oxidoreductase chain 3</fullName>
        <ecNumber evidence="9">7.1.1.2</ecNumber>
    </recommendedName>
</protein>
<keyword evidence="5 9" id="KW-0812">Transmembrane</keyword>
<dbReference type="GO" id="GO:0008137">
    <property type="term" value="F:NADH dehydrogenase (ubiquinone) activity"/>
    <property type="evidence" value="ECO:0007669"/>
    <property type="project" value="UniProtKB-UniRule"/>
</dbReference>
<keyword evidence="9" id="KW-1278">Translocase</keyword>
<keyword evidence="9" id="KW-0520">NAD</keyword>
<comment type="catalytic activity">
    <reaction evidence="8 9">
        <text>a ubiquinone + NADH + 5 H(+)(in) = a ubiquinol + NAD(+) + 4 H(+)(out)</text>
        <dbReference type="Rhea" id="RHEA:29091"/>
        <dbReference type="Rhea" id="RHEA-COMP:9565"/>
        <dbReference type="Rhea" id="RHEA-COMP:9566"/>
        <dbReference type="ChEBI" id="CHEBI:15378"/>
        <dbReference type="ChEBI" id="CHEBI:16389"/>
        <dbReference type="ChEBI" id="CHEBI:17976"/>
        <dbReference type="ChEBI" id="CHEBI:57540"/>
        <dbReference type="ChEBI" id="CHEBI:57945"/>
        <dbReference type="EC" id="7.1.1.2"/>
    </reaction>
</comment>
<keyword evidence="9" id="KW-0679">Respiratory chain</keyword>
<dbReference type="Pfam" id="PF00507">
    <property type="entry name" value="Oxidored_q4"/>
    <property type="match status" value="1"/>
</dbReference>
<evidence type="ECO:0000256" key="3">
    <source>
        <dbReference type="ARBA" id="ARBA00021007"/>
    </source>
</evidence>
<dbReference type="InterPro" id="IPR038430">
    <property type="entry name" value="NDAH_ubi_oxred_su3_sf"/>
</dbReference>
<accession>A0A2U8XC31</accession>
<name>A0A2U8XC31_9HYME</name>
<comment type="similarity">
    <text evidence="2 9">Belongs to the complex I subunit 3 family.</text>
</comment>
<dbReference type="EC" id="7.1.1.2" evidence="9"/>
<comment type="subcellular location">
    <subcellularLocation>
        <location evidence="1">Membrane</location>
    </subcellularLocation>
    <subcellularLocation>
        <location evidence="9">Mitochondrion membrane</location>
        <topology evidence="9">Multi-pass membrane protein</topology>
    </subcellularLocation>
</comment>
<dbReference type="InterPro" id="IPR000440">
    <property type="entry name" value="NADH_UbQ/plastoQ_OxRdtase_su3"/>
</dbReference>